<evidence type="ECO:0000313" key="2">
    <source>
        <dbReference type="Proteomes" id="UP000221837"/>
    </source>
</evidence>
<sequence>MKSGLIILAGLVLCGVGAFGYFKDLDLWGAWVIVGGLIVYSQVD</sequence>
<proteinExistence type="predicted"/>
<dbReference type="OrthoDB" id="40015at10239"/>
<organism evidence="1 2">
    <name type="scientific">Serratia phage BF</name>
    <dbReference type="NCBI Taxonomy" id="1962671"/>
    <lineage>
        <taxon>Viruses</taxon>
        <taxon>Duplodnaviria</taxon>
        <taxon>Heunggongvirae</taxon>
        <taxon>Uroviricota</taxon>
        <taxon>Caudoviricetes</taxon>
        <taxon>Eneladusvirus</taxon>
        <taxon>Eneladusvirus BF</taxon>
    </lineage>
</organism>
<dbReference type="EMBL" id="KY630187">
    <property type="protein sequence ID" value="AQW88701.1"/>
    <property type="molecule type" value="Genomic_DNA"/>
</dbReference>
<evidence type="ECO:0000313" key="1">
    <source>
        <dbReference type="EMBL" id="AQW88701.1"/>
    </source>
</evidence>
<accession>A0A1S6UAG4</accession>
<reference evidence="1" key="1">
    <citation type="submission" date="2017-02" db="EMBL/GenBank/DDBJ databases">
        <title>Genome sequence of Serratia marcescens phage BF.</title>
        <authorList>
            <person name="Casey E."/>
            <person name="Fitzgerald B."/>
            <person name="Mahony J."/>
            <person name="Lugli G."/>
            <person name="Ventura M."/>
            <person name="van Sinderen D."/>
        </authorList>
    </citation>
    <scope>NUCLEOTIDE SEQUENCE [LARGE SCALE GENOMIC DNA]</scope>
</reference>
<name>A0A1S6UAG4_9CAUD</name>
<dbReference type="Proteomes" id="UP000221837">
    <property type="component" value="Genome"/>
</dbReference>
<keyword evidence="2" id="KW-1185">Reference proteome</keyword>
<gene>
    <name evidence="1" type="ORF">BF_0176</name>
</gene>
<protein>
    <submittedName>
        <fullName evidence="1">Uncharacterized protein</fullName>
    </submittedName>
</protein>